<keyword evidence="2 4" id="KW-0238">DNA-binding</keyword>
<dbReference type="PROSITE" id="PS50977">
    <property type="entry name" value="HTH_TETR_2"/>
    <property type="match status" value="1"/>
</dbReference>
<gene>
    <name evidence="6" type="ORF">JOF36_004573</name>
</gene>
<evidence type="ECO:0000256" key="3">
    <source>
        <dbReference type="ARBA" id="ARBA00023163"/>
    </source>
</evidence>
<dbReference type="PANTHER" id="PTHR30055:SF238">
    <property type="entry name" value="MYCOFACTOCIN BIOSYNTHESIS TRANSCRIPTIONAL REGULATOR MFTR-RELATED"/>
    <property type="match status" value="1"/>
</dbReference>
<feature type="DNA-binding region" description="H-T-H motif" evidence="4">
    <location>
        <begin position="36"/>
        <end position="55"/>
    </location>
</feature>
<comment type="caution">
    <text evidence="6">The sequence shown here is derived from an EMBL/GenBank/DDBJ whole genome shotgun (WGS) entry which is preliminary data.</text>
</comment>
<protein>
    <submittedName>
        <fullName evidence="6">AcrR family transcriptional regulator</fullName>
    </submittedName>
</protein>
<keyword evidence="7" id="KW-1185">Reference proteome</keyword>
<dbReference type="InterPro" id="IPR009057">
    <property type="entry name" value="Homeodomain-like_sf"/>
</dbReference>
<evidence type="ECO:0000256" key="4">
    <source>
        <dbReference type="PROSITE-ProRule" id="PRU00335"/>
    </source>
</evidence>
<dbReference type="InterPro" id="IPR050109">
    <property type="entry name" value="HTH-type_TetR-like_transc_reg"/>
</dbReference>
<sequence length="202" mass="21826">MSAPAHTRTIARDAVRAALSRTAFELSRERGFDKVTVDEMAAAAGVSRSTLLRYFGTKEEAVLSAFDDHAMGFAEELRARPADEDHWTALRRSLEGVVPFYLQDPQAALAMTRFILGTPALQSRQAEKRHGWRPVLTAALAERAGHSGRPPVRLAVLVAAALDCMDIAVAHWADSDGQEDLAVLLAEGFDTLTSLSVGSAAR</sequence>
<dbReference type="Gene3D" id="1.10.10.60">
    <property type="entry name" value="Homeodomain-like"/>
    <property type="match status" value="1"/>
</dbReference>
<dbReference type="RefSeq" id="WP_210030589.1">
    <property type="nucleotide sequence ID" value="NZ_JAGINU010000001.1"/>
</dbReference>
<dbReference type="Proteomes" id="UP001519295">
    <property type="component" value="Unassembled WGS sequence"/>
</dbReference>
<dbReference type="PRINTS" id="PR00455">
    <property type="entry name" value="HTHTETR"/>
</dbReference>
<evidence type="ECO:0000313" key="6">
    <source>
        <dbReference type="EMBL" id="MBP2368877.1"/>
    </source>
</evidence>
<reference evidence="6 7" key="1">
    <citation type="submission" date="2021-03" db="EMBL/GenBank/DDBJ databases">
        <title>Sequencing the genomes of 1000 actinobacteria strains.</title>
        <authorList>
            <person name="Klenk H.-P."/>
        </authorList>
    </citation>
    <scope>NUCLEOTIDE SEQUENCE [LARGE SCALE GENOMIC DNA]</scope>
    <source>
        <strain evidence="6 7">DSM 45256</strain>
    </source>
</reference>
<dbReference type="InterPro" id="IPR041347">
    <property type="entry name" value="MftR_C"/>
</dbReference>
<name>A0ABS4VY51_9PSEU</name>
<keyword evidence="3" id="KW-0804">Transcription</keyword>
<dbReference type="Pfam" id="PF00440">
    <property type="entry name" value="TetR_N"/>
    <property type="match status" value="1"/>
</dbReference>
<dbReference type="Gene3D" id="1.10.357.10">
    <property type="entry name" value="Tetracycline Repressor, domain 2"/>
    <property type="match status" value="1"/>
</dbReference>
<proteinExistence type="predicted"/>
<evidence type="ECO:0000259" key="5">
    <source>
        <dbReference type="PROSITE" id="PS50977"/>
    </source>
</evidence>
<accession>A0ABS4VY51</accession>
<dbReference type="PANTHER" id="PTHR30055">
    <property type="entry name" value="HTH-TYPE TRANSCRIPTIONAL REGULATOR RUTR"/>
    <property type="match status" value="1"/>
</dbReference>
<organism evidence="6 7">
    <name type="scientific">Pseudonocardia parietis</name>
    <dbReference type="NCBI Taxonomy" id="570936"/>
    <lineage>
        <taxon>Bacteria</taxon>
        <taxon>Bacillati</taxon>
        <taxon>Actinomycetota</taxon>
        <taxon>Actinomycetes</taxon>
        <taxon>Pseudonocardiales</taxon>
        <taxon>Pseudonocardiaceae</taxon>
        <taxon>Pseudonocardia</taxon>
    </lineage>
</organism>
<evidence type="ECO:0000256" key="1">
    <source>
        <dbReference type="ARBA" id="ARBA00023015"/>
    </source>
</evidence>
<evidence type="ECO:0000256" key="2">
    <source>
        <dbReference type="ARBA" id="ARBA00023125"/>
    </source>
</evidence>
<dbReference type="SUPFAM" id="SSF46689">
    <property type="entry name" value="Homeodomain-like"/>
    <property type="match status" value="1"/>
</dbReference>
<evidence type="ECO:0000313" key="7">
    <source>
        <dbReference type="Proteomes" id="UP001519295"/>
    </source>
</evidence>
<dbReference type="InterPro" id="IPR001647">
    <property type="entry name" value="HTH_TetR"/>
</dbReference>
<keyword evidence="1" id="KW-0805">Transcription regulation</keyword>
<dbReference type="Pfam" id="PF17754">
    <property type="entry name" value="TetR_C_14"/>
    <property type="match status" value="1"/>
</dbReference>
<feature type="domain" description="HTH tetR-type" evidence="5">
    <location>
        <begin position="13"/>
        <end position="73"/>
    </location>
</feature>
<dbReference type="EMBL" id="JAGINU010000001">
    <property type="protein sequence ID" value="MBP2368877.1"/>
    <property type="molecule type" value="Genomic_DNA"/>
</dbReference>